<keyword evidence="1" id="KW-1133">Transmembrane helix</keyword>
<proteinExistence type="predicted"/>
<reference evidence="3" key="1">
    <citation type="submission" date="2008-09" db="EMBL/GenBank/DDBJ databases">
        <authorList>
            <person name="Amann R."/>
            <person name="Fuchs B."/>
            <person name="Ferriera S."/>
            <person name="Johnson J."/>
            <person name="Kravitz S."/>
            <person name="Beeson K."/>
            <person name="Sutton G."/>
            <person name="Rogers Y.-H."/>
            <person name="Friedman R."/>
            <person name="Frazier M."/>
            <person name="Venter J.C."/>
        </authorList>
    </citation>
    <scope>NUCLEOTIDE SEQUENCE</scope>
    <source>
        <strain evidence="3">NOR5-1B</strain>
    </source>
</reference>
<keyword evidence="1" id="KW-0472">Membrane</keyword>
<feature type="transmembrane region" description="Helical" evidence="1">
    <location>
        <begin position="59"/>
        <end position="83"/>
    </location>
</feature>
<dbReference type="EMBL" id="DS999411">
    <property type="protein sequence ID" value="EED35031.1"/>
    <property type="molecule type" value="Genomic_DNA"/>
</dbReference>
<dbReference type="AlphaFoldDB" id="B8KRJ7"/>
<keyword evidence="5" id="KW-1185">Reference proteome</keyword>
<feature type="domain" description="Phage shock protein PspC N-terminal" evidence="2">
    <location>
        <begin position="30"/>
        <end position="83"/>
    </location>
</feature>
<dbReference type="Pfam" id="PF04024">
    <property type="entry name" value="PspC"/>
    <property type="match status" value="1"/>
</dbReference>
<sequence length="160" mass="18719">MMRRDERGYRRADRREGIGSRKKRGWGIGLYRNRSDAWLGGVCAGFADHWDVPAWMVRLGVVALLIFTGSLAFWGYIVGWLLLAPRPGRFEADAEDDVAMEYDEDLHQYRPKTVFRYSDAPSTRIRKAQERLNKALSRVEAMERYVTSRHYDLNREFSKL</sequence>
<evidence type="ECO:0000259" key="2">
    <source>
        <dbReference type="Pfam" id="PF04024"/>
    </source>
</evidence>
<gene>
    <name evidence="3" type="primary">pspC_2</name>
    <name evidence="4" type="synonym">pspC_1</name>
    <name evidence="4" type="ORF">NOR51B_1847</name>
    <name evidence="3" type="ORF">NOR51B_972</name>
</gene>
<protein>
    <submittedName>
        <fullName evidence="3">Phage shock protein PspC</fullName>
    </submittedName>
</protein>
<name>B8KRJ7_9GAMM</name>
<accession>B8KRJ7</accession>
<dbReference type="STRING" id="565045.NOR51B_1847"/>
<evidence type="ECO:0000313" key="3">
    <source>
        <dbReference type="EMBL" id="EED35031.1"/>
    </source>
</evidence>
<dbReference type="eggNOG" id="COG1983">
    <property type="taxonomic scope" value="Bacteria"/>
</dbReference>
<organism evidence="3 5">
    <name type="scientific">Luminiphilus syltensis NOR5-1B</name>
    <dbReference type="NCBI Taxonomy" id="565045"/>
    <lineage>
        <taxon>Bacteria</taxon>
        <taxon>Pseudomonadati</taxon>
        <taxon>Pseudomonadota</taxon>
        <taxon>Gammaproteobacteria</taxon>
        <taxon>Cellvibrionales</taxon>
        <taxon>Halieaceae</taxon>
        <taxon>Luminiphilus</taxon>
    </lineage>
</organism>
<evidence type="ECO:0000313" key="4">
    <source>
        <dbReference type="EMBL" id="EED35900.1"/>
    </source>
</evidence>
<evidence type="ECO:0000256" key="1">
    <source>
        <dbReference type="SAM" id="Phobius"/>
    </source>
</evidence>
<evidence type="ECO:0000313" key="5">
    <source>
        <dbReference type="Proteomes" id="UP000004699"/>
    </source>
</evidence>
<keyword evidence="1" id="KW-0812">Transmembrane</keyword>
<dbReference type="Proteomes" id="UP000004699">
    <property type="component" value="Unassembled WGS sequence"/>
</dbReference>
<dbReference type="InterPro" id="IPR007168">
    <property type="entry name" value="Phageshock_PspC_N"/>
</dbReference>
<dbReference type="HOGENOM" id="CLU_137949_1_0_6"/>
<reference evidence="5" key="2">
    <citation type="journal article" date="2013" name="BMC Microbiol.">
        <title>Taxonomy and evolution of bacteriochlorophyll a-containing members of the OM60/NOR5 clade of marine gammaproteobacteria: description of Luminiphilus syltensis gen. nov., sp. nov., reclassification of Haliea rubra as Pseudohaliea rubra gen. nov., comb. nov., and emendation of Chromatocurvus halotolerans.</title>
        <authorList>
            <person name="Spring S."/>
            <person name="Riedel T."/>
            <person name="Sproer C."/>
            <person name="Yan S."/>
            <person name="Harder J."/>
            <person name="Fuchs B.M."/>
        </authorList>
    </citation>
    <scope>NUCLEOTIDE SEQUENCE [LARGE SCALE GENOMIC DNA]</scope>
    <source>
        <strain evidence="5">NOR51-B</strain>
    </source>
</reference>
<dbReference type="EMBL" id="DS999411">
    <property type="protein sequence ID" value="EED35900.1"/>
    <property type="molecule type" value="Genomic_DNA"/>
</dbReference>